<reference evidence="7 8" key="1">
    <citation type="submission" date="2017-05" db="EMBL/GenBank/DDBJ databases">
        <authorList>
            <person name="Varghese N."/>
            <person name="Submissions S."/>
        </authorList>
    </citation>
    <scope>NUCLEOTIDE SEQUENCE [LARGE SCALE GENOMIC DNA]</scope>
    <source>
        <strain evidence="7 8">DSM 21342</strain>
    </source>
</reference>
<protein>
    <submittedName>
        <fullName evidence="7">ATP-dependent RNA helicase RhlE</fullName>
    </submittedName>
</protein>
<gene>
    <name evidence="7" type="ORF">SAMN06265350_105113</name>
</gene>
<name>A0A521D387_9SPHI</name>
<evidence type="ECO:0000256" key="1">
    <source>
        <dbReference type="ARBA" id="ARBA00022741"/>
    </source>
</evidence>
<feature type="compositionally biased region" description="Acidic residues" evidence="5">
    <location>
        <begin position="389"/>
        <end position="398"/>
    </location>
</feature>
<evidence type="ECO:0000256" key="3">
    <source>
        <dbReference type="ARBA" id="ARBA00022806"/>
    </source>
</evidence>
<dbReference type="GO" id="GO:0005829">
    <property type="term" value="C:cytosol"/>
    <property type="evidence" value="ECO:0007669"/>
    <property type="project" value="TreeGrafter"/>
</dbReference>
<dbReference type="GO" id="GO:0005524">
    <property type="term" value="F:ATP binding"/>
    <property type="evidence" value="ECO:0007669"/>
    <property type="project" value="UniProtKB-KW"/>
</dbReference>
<dbReference type="Proteomes" id="UP000315971">
    <property type="component" value="Unassembled WGS sequence"/>
</dbReference>
<organism evidence="7 8">
    <name type="scientific">Solitalea koreensis</name>
    <dbReference type="NCBI Taxonomy" id="543615"/>
    <lineage>
        <taxon>Bacteria</taxon>
        <taxon>Pseudomonadati</taxon>
        <taxon>Bacteroidota</taxon>
        <taxon>Sphingobacteriia</taxon>
        <taxon>Sphingobacteriales</taxon>
        <taxon>Sphingobacteriaceae</taxon>
        <taxon>Solitalea</taxon>
    </lineage>
</organism>
<dbReference type="EMBL" id="FXSZ01000005">
    <property type="protein sequence ID" value="SMO65370.1"/>
    <property type="molecule type" value="Genomic_DNA"/>
</dbReference>
<dbReference type="PANTHER" id="PTHR47959">
    <property type="entry name" value="ATP-DEPENDENT RNA HELICASE RHLE-RELATED"/>
    <property type="match status" value="1"/>
</dbReference>
<dbReference type="PROSITE" id="PS51192">
    <property type="entry name" value="HELICASE_ATP_BIND_1"/>
    <property type="match status" value="1"/>
</dbReference>
<feature type="region of interest" description="Disordered" evidence="5">
    <location>
        <begin position="382"/>
        <end position="433"/>
    </location>
</feature>
<keyword evidence="8" id="KW-1185">Reference proteome</keyword>
<keyword evidence="1" id="KW-0547">Nucleotide-binding</keyword>
<dbReference type="OrthoDB" id="9762011at2"/>
<evidence type="ECO:0000256" key="2">
    <source>
        <dbReference type="ARBA" id="ARBA00022801"/>
    </source>
</evidence>
<evidence type="ECO:0000313" key="7">
    <source>
        <dbReference type="EMBL" id="SMO65370.1"/>
    </source>
</evidence>
<dbReference type="Gene3D" id="3.40.50.300">
    <property type="entry name" value="P-loop containing nucleotide triphosphate hydrolases"/>
    <property type="match status" value="2"/>
</dbReference>
<dbReference type="InterPro" id="IPR014001">
    <property type="entry name" value="Helicase_ATP-bd"/>
</dbReference>
<dbReference type="SMART" id="SM00487">
    <property type="entry name" value="DEXDc"/>
    <property type="match status" value="1"/>
</dbReference>
<proteinExistence type="predicted"/>
<dbReference type="GO" id="GO:0016787">
    <property type="term" value="F:hydrolase activity"/>
    <property type="evidence" value="ECO:0007669"/>
    <property type="project" value="UniProtKB-KW"/>
</dbReference>
<evidence type="ECO:0000256" key="5">
    <source>
        <dbReference type="SAM" id="MobiDB-lite"/>
    </source>
</evidence>
<dbReference type="SUPFAM" id="SSF52540">
    <property type="entry name" value="P-loop containing nucleoside triphosphate hydrolases"/>
    <property type="match status" value="2"/>
</dbReference>
<keyword evidence="4" id="KW-0067">ATP-binding</keyword>
<evidence type="ECO:0000313" key="8">
    <source>
        <dbReference type="Proteomes" id="UP000315971"/>
    </source>
</evidence>
<feature type="domain" description="Helicase ATP-binding" evidence="6">
    <location>
        <begin position="32"/>
        <end position="202"/>
    </location>
</feature>
<dbReference type="InterPro" id="IPR011545">
    <property type="entry name" value="DEAD/DEAH_box_helicase_dom"/>
</dbReference>
<accession>A0A521D387</accession>
<keyword evidence="2" id="KW-0378">Hydrolase</keyword>
<evidence type="ECO:0000259" key="6">
    <source>
        <dbReference type="PROSITE" id="PS51192"/>
    </source>
</evidence>
<dbReference type="Pfam" id="PF00270">
    <property type="entry name" value="DEAD"/>
    <property type="match status" value="1"/>
</dbReference>
<dbReference type="GO" id="GO:0003724">
    <property type="term" value="F:RNA helicase activity"/>
    <property type="evidence" value="ECO:0007669"/>
    <property type="project" value="TreeGrafter"/>
</dbReference>
<evidence type="ECO:0000256" key="4">
    <source>
        <dbReference type="ARBA" id="ARBA00022840"/>
    </source>
</evidence>
<dbReference type="InterPro" id="IPR050079">
    <property type="entry name" value="DEAD_box_RNA_helicase"/>
</dbReference>
<keyword evidence="3 7" id="KW-0347">Helicase</keyword>
<dbReference type="AlphaFoldDB" id="A0A521D387"/>
<dbReference type="PANTHER" id="PTHR47959:SF1">
    <property type="entry name" value="ATP-DEPENDENT RNA HELICASE DBPA"/>
    <property type="match status" value="1"/>
</dbReference>
<dbReference type="GO" id="GO:0003676">
    <property type="term" value="F:nucleic acid binding"/>
    <property type="evidence" value="ECO:0007669"/>
    <property type="project" value="InterPro"/>
</dbReference>
<sequence>MSLDKLKLSKQLVAAMTDAGYLTPKEIQTKTLSRIIGGQDIIGIGPEGCGKTTAYVLGVLMRLKYSTEDAPRALILVPDAERVEAVIDQFKLLAKNKSVRVIGLHPQMGQEEQLDLLAEGCDIVVATPDRARSHYLKFALNLNLIQVLVIDDAELLIKKGFQLPITELARSITKCQRLVFSEVIHSKLEKLIEPFMNQPALIEVNLLAENKAETHEQLLYHVPNFRTKQNLLNLLMSDDEIFTKVLVFVNTRYNAQVLYKSLNKRLPGEVVLYKPMFFDQLAVDSVEEFKELPETRILIIANETYESTDIHDVPFIIHFELPLEKETLVGRIVKRSEASTEEILAITFATDLELSMVRKIEQSTGQKMPLADFPPGLIIVGDRQKSEASDSEEEEEEKDTTPTKGAAFHPKKEKNAKTTNYSSKVKAKMKYKK</sequence>
<dbReference type="RefSeq" id="WP_142603658.1">
    <property type="nucleotide sequence ID" value="NZ_FXSZ01000005.1"/>
</dbReference>
<dbReference type="InterPro" id="IPR027417">
    <property type="entry name" value="P-loop_NTPase"/>
</dbReference>